<accession>A0A1G2QMU3</accession>
<evidence type="ECO:0000256" key="9">
    <source>
        <dbReference type="ARBA" id="ARBA00048138"/>
    </source>
</evidence>
<evidence type="ECO:0000256" key="10">
    <source>
        <dbReference type="ARBA" id="ARBA00048523"/>
    </source>
</evidence>
<dbReference type="InterPro" id="IPR023214">
    <property type="entry name" value="HAD_sf"/>
</dbReference>
<dbReference type="NCBIfam" id="TIGR01488">
    <property type="entry name" value="HAD-SF-IB"/>
    <property type="match status" value="1"/>
</dbReference>
<gene>
    <name evidence="11" type="ORF">A2117_00190</name>
</gene>
<evidence type="ECO:0000313" key="12">
    <source>
        <dbReference type="Proteomes" id="UP000179245"/>
    </source>
</evidence>
<dbReference type="InterPro" id="IPR050582">
    <property type="entry name" value="HAD-like_SerB"/>
</dbReference>
<comment type="caution">
    <text evidence="11">The sequence shown here is derived from an EMBL/GenBank/DDBJ whole genome shotgun (WGS) entry which is preliminary data.</text>
</comment>
<dbReference type="Gene3D" id="1.10.150.210">
    <property type="entry name" value="Phosphoserine phosphatase, domain 2"/>
    <property type="match status" value="1"/>
</dbReference>
<evidence type="ECO:0000256" key="4">
    <source>
        <dbReference type="ARBA" id="ARBA00022605"/>
    </source>
</evidence>
<dbReference type="GO" id="GO:0036424">
    <property type="term" value="F:L-phosphoserine phosphatase activity"/>
    <property type="evidence" value="ECO:0007669"/>
    <property type="project" value="TreeGrafter"/>
</dbReference>
<evidence type="ECO:0000256" key="7">
    <source>
        <dbReference type="ARBA" id="ARBA00022842"/>
    </source>
</evidence>
<dbReference type="PANTHER" id="PTHR43344:SF2">
    <property type="entry name" value="PHOSPHOSERINE PHOSPHATASE"/>
    <property type="match status" value="1"/>
</dbReference>
<dbReference type="Proteomes" id="UP000179245">
    <property type="component" value="Unassembled WGS sequence"/>
</dbReference>
<evidence type="ECO:0000256" key="8">
    <source>
        <dbReference type="ARBA" id="ARBA00023299"/>
    </source>
</evidence>
<dbReference type="GO" id="GO:0000287">
    <property type="term" value="F:magnesium ion binding"/>
    <property type="evidence" value="ECO:0007669"/>
    <property type="project" value="TreeGrafter"/>
</dbReference>
<keyword evidence="6" id="KW-0378">Hydrolase</keyword>
<keyword evidence="7" id="KW-0460">Magnesium</keyword>
<name>A0A1G2QMU3_9BACT</name>
<protein>
    <recommendedName>
        <fullName evidence="3">phosphoserine phosphatase</fullName>
        <ecNumber evidence="3">3.1.3.3</ecNumber>
    </recommendedName>
</protein>
<dbReference type="GO" id="GO:0006564">
    <property type="term" value="P:L-serine biosynthetic process"/>
    <property type="evidence" value="ECO:0007669"/>
    <property type="project" value="UniProtKB-KW"/>
</dbReference>
<proteinExistence type="predicted"/>
<dbReference type="Pfam" id="PF00702">
    <property type="entry name" value="Hydrolase"/>
    <property type="match status" value="1"/>
</dbReference>
<evidence type="ECO:0000256" key="1">
    <source>
        <dbReference type="ARBA" id="ARBA00001946"/>
    </source>
</evidence>
<evidence type="ECO:0000256" key="5">
    <source>
        <dbReference type="ARBA" id="ARBA00022723"/>
    </source>
</evidence>
<comment type="cofactor">
    <cofactor evidence="1">
        <name>Mg(2+)</name>
        <dbReference type="ChEBI" id="CHEBI:18420"/>
    </cofactor>
</comment>
<keyword evidence="4" id="KW-0028">Amino-acid biosynthesis</keyword>
<sequence length="213" mass="24054">MVVFDCDSTLTKIEGVDLLAELKGREKEVKALTEMTMNGHLLFSQALHQRLEMVKPTKKELLWLGGQYIENRLSDAREVIARLKEAGRKVYIVTGGYREAVEILAEYLGVKKRNVFALDLKFGKNENYLGPNWKNPLSQHDGKREILRRISKQGKTIFVGDGATDLETKDVVDLFVGFGGVVVRPIVKENADVFLEELSLLPILKIVQKGRKT</sequence>
<dbReference type="GO" id="GO:0005737">
    <property type="term" value="C:cytoplasm"/>
    <property type="evidence" value="ECO:0007669"/>
    <property type="project" value="TreeGrafter"/>
</dbReference>
<dbReference type="AlphaFoldDB" id="A0A1G2QMU3"/>
<dbReference type="PANTHER" id="PTHR43344">
    <property type="entry name" value="PHOSPHOSERINE PHOSPHATASE"/>
    <property type="match status" value="1"/>
</dbReference>
<reference evidence="11 12" key="1">
    <citation type="journal article" date="2016" name="Nat. Commun.">
        <title>Thousands of microbial genomes shed light on interconnected biogeochemical processes in an aquifer system.</title>
        <authorList>
            <person name="Anantharaman K."/>
            <person name="Brown C.T."/>
            <person name="Hug L.A."/>
            <person name="Sharon I."/>
            <person name="Castelle C.J."/>
            <person name="Probst A.J."/>
            <person name="Thomas B.C."/>
            <person name="Singh A."/>
            <person name="Wilkins M.J."/>
            <person name="Karaoz U."/>
            <person name="Brodie E.L."/>
            <person name="Williams K.H."/>
            <person name="Hubbard S.S."/>
            <person name="Banfield J.F."/>
        </authorList>
    </citation>
    <scope>NUCLEOTIDE SEQUENCE [LARGE SCALE GENOMIC DNA]</scope>
</reference>
<evidence type="ECO:0000256" key="2">
    <source>
        <dbReference type="ARBA" id="ARBA00005135"/>
    </source>
</evidence>
<dbReference type="SUPFAM" id="SSF56784">
    <property type="entry name" value="HAD-like"/>
    <property type="match status" value="1"/>
</dbReference>
<evidence type="ECO:0000256" key="3">
    <source>
        <dbReference type="ARBA" id="ARBA00012640"/>
    </source>
</evidence>
<dbReference type="EMBL" id="MHTO01000025">
    <property type="protein sequence ID" value="OHA61984.1"/>
    <property type="molecule type" value="Genomic_DNA"/>
</dbReference>
<comment type="catalytic activity">
    <reaction evidence="9">
        <text>O-phospho-L-serine + H2O = L-serine + phosphate</text>
        <dbReference type="Rhea" id="RHEA:21208"/>
        <dbReference type="ChEBI" id="CHEBI:15377"/>
        <dbReference type="ChEBI" id="CHEBI:33384"/>
        <dbReference type="ChEBI" id="CHEBI:43474"/>
        <dbReference type="ChEBI" id="CHEBI:57524"/>
        <dbReference type="EC" id="3.1.3.3"/>
    </reaction>
</comment>
<dbReference type="Gene3D" id="3.40.50.1000">
    <property type="entry name" value="HAD superfamily/HAD-like"/>
    <property type="match status" value="1"/>
</dbReference>
<organism evidence="11 12">
    <name type="scientific">Candidatus Wildermuthbacteria bacterium GWA2_46_15</name>
    <dbReference type="NCBI Taxonomy" id="1802443"/>
    <lineage>
        <taxon>Bacteria</taxon>
        <taxon>Candidatus Wildermuthiibacteriota</taxon>
    </lineage>
</organism>
<keyword evidence="5" id="KW-0479">Metal-binding</keyword>
<evidence type="ECO:0000256" key="6">
    <source>
        <dbReference type="ARBA" id="ARBA00022801"/>
    </source>
</evidence>
<evidence type="ECO:0000313" key="11">
    <source>
        <dbReference type="EMBL" id="OHA61984.1"/>
    </source>
</evidence>
<keyword evidence="8" id="KW-0718">Serine biosynthesis</keyword>
<dbReference type="EC" id="3.1.3.3" evidence="3"/>
<comment type="pathway">
    <text evidence="2">Amino-acid biosynthesis; L-serine biosynthesis; L-serine from 3-phospho-D-glycerate: step 3/3.</text>
</comment>
<comment type="catalytic activity">
    <reaction evidence="10">
        <text>O-phospho-D-serine + H2O = D-serine + phosphate</text>
        <dbReference type="Rhea" id="RHEA:24873"/>
        <dbReference type="ChEBI" id="CHEBI:15377"/>
        <dbReference type="ChEBI" id="CHEBI:35247"/>
        <dbReference type="ChEBI" id="CHEBI:43474"/>
        <dbReference type="ChEBI" id="CHEBI:58680"/>
        <dbReference type="EC" id="3.1.3.3"/>
    </reaction>
</comment>
<dbReference type="STRING" id="1802443.A2117_00190"/>
<dbReference type="InterPro" id="IPR036412">
    <property type="entry name" value="HAD-like_sf"/>
</dbReference>